<feature type="transmembrane region" description="Helical" evidence="1">
    <location>
        <begin position="67"/>
        <end position="87"/>
    </location>
</feature>
<organism evidence="3 4">
    <name type="scientific">Tepidibacter hydrothermalis</name>
    <dbReference type="NCBI Taxonomy" id="3036126"/>
    <lineage>
        <taxon>Bacteria</taxon>
        <taxon>Bacillati</taxon>
        <taxon>Bacillota</taxon>
        <taxon>Clostridia</taxon>
        <taxon>Peptostreptococcales</taxon>
        <taxon>Peptostreptococcaceae</taxon>
        <taxon>Tepidibacter</taxon>
    </lineage>
</organism>
<sequence length="309" mass="36361">MIFELSLILTVFLTVYILKKIKFVEFENIVMESENILWIYNISILITFVTIMYYYKDVKNNINQYIIVFGIIFFNYILVSYVIFYILNKLKIEKNQKKQIELYSNTIEESLENLKEFKHDCKNILISMEGFIQGDDYEGLKMYFYENLINNRHISNNNIYELSNIKNTAVKGLINNKCSRAVLLGIELNLNIINYIDDFILKDIDICKILGILIDNAIESSLESKDKIINIGIYNDDDEVYIIVSNSFELEPKIHDIFKNGYSTKGESRGLGLNIVRKLNDIKYKNIQMNTFIKDRLFNQELSILKKEN</sequence>
<dbReference type="Pfam" id="PF14501">
    <property type="entry name" value="HATPase_c_5"/>
    <property type="match status" value="1"/>
</dbReference>
<dbReference type="PANTHER" id="PTHR40448:SF1">
    <property type="entry name" value="TWO-COMPONENT SENSOR HISTIDINE KINASE"/>
    <property type="match status" value="1"/>
</dbReference>
<reference evidence="3 4" key="1">
    <citation type="submission" date="2023-03" db="EMBL/GenBank/DDBJ databases">
        <title>Complete genome sequence of Tepidibacter sp. SWIR-1, isolated from a deep-sea hydrothermal vent.</title>
        <authorList>
            <person name="Li X."/>
        </authorList>
    </citation>
    <scope>NUCLEOTIDE SEQUENCE [LARGE SCALE GENOMIC DNA]</scope>
    <source>
        <strain evidence="3 4">SWIR-1</strain>
    </source>
</reference>
<evidence type="ECO:0000256" key="1">
    <source>
        <dbReference type="SAM" id="Phobius"/>
    </source>
</evidence>
<keyword evidence="1" id="KW-0472">Membrane</keyword>
<protein>
    <submittedName>
        <fullName evidence="3">GHKL domain-containing protein</fullName>
    </submittedName>
</protein>
<gene>
    <name evidence="3" type="ORF">P4S50_01475</name>
</gene>
<evidence type="ECO:0000313" key="4">
    <source>
        <dbReference type="Proteomes" id="UP001222800"/>
    </source>
</evidence>
<feature type="transmembrane region" description="Helical" evidence="1">
    <location>
        <begin position="35"/>
        <end position="55"/>
    </location>
</feature>
<dbReference type="SUPFAM" id="SSF55874">
    <property type="entry name" value="ATPase domain of HSP90 chaperone/DNA topoisomerase II/histidine kinase"/>
    <property type="match status" value="1"/>
</dbReference>
<evidence type="ECO:0000259" key="2">
    <source>
        <dbReference type="Pfam" id="PF14501"/>
    </source>
</evidence>
<dbReference type="Gene3D" id="3.30.565.10">
    <property type="entry name" value="Histidine kinase-like ATPase, C-terminal domain"/>
    <property type="match status" value="1"/>
</dbReference>
<dbReference type="Proteomes" id="UP001222800">
    <property type="component" value="Chromosome"/>
</dbReference>
<dbReference type="RefSeq" id="WP_277732741.1">
    <property type="nucleotide sequence ID" value="NZ_CP120733.1"/>
</dbReference>
<feature type="domain" description="Sensor histidine kinase NatK-like C-terminal" evidence="2">
    <location>
        <begin position="202"/>
        <end position="304"/>
    </location>
</feature>
<dbReference type="InterPro" id="IPR032834">
    <property type="entry name" value="NatK-like_C"/>
</dbReference>
<dbReference type="PANTHER" id="PTHR40448">
    <property type="entry name" value="TWO-COMPONENT SENSOR HISTIDINE KINASE"/>
    <property type="match status" value="1"/>
</dbReference>
<keyword evidence="1" id="KW-1133">Transmembrane helix</keyword>
<name>A0ABY8EGR0_9FIRM</name>
<dbReference type="InterPro" id="IPR036890">
    <property type="entry name" value="HATPase_C_sf"/>
</dbReference>
<dbReference type="EMBL" id="CP120733">
    <property type="protein sequence ID" value="WFD10774.1"/>
    <property type="molecule type" value="Genomic_DNA"/>
</dbReference>
<proteinExistence type="predicted"/>
<accession>A0ABY8EGR0</accession>
<keyword evidence="1" id="KW-0812">Transmembrane</keyword>
<keyword evidence="4" id="KW-1185">Reference proteome</keyword>
<evidence type="ECO:0000313" key="3">
    <source>
        <dbReference type="EMBL" id="WFD10774.1"/>
    </source>
</evidence>